<feature type="compositionally biased region" description="Acidic residues" evidence="1">
    <location>
        <begin position="354"/>
        <end position="370"/>
    </location>
</feature>
<keyword evidence="4" id="KW-1185">Reference proteome</keyword>
<protein>
    <recommendedName>
        <fullName evidence="2">DUF4216 domain-containing protein</fullName>
    </recommendedName>
</protein>
<evidence type="ECO:0000313" key="3">
    <source>
        <dbReference type="EMBL" id="KAF7801068.1"/>
    </source>
</evidence>
<name>A0A834SCJ5_9FABA</name>
<dbReference type="PANTHER" id="PTHR48258">
    <property type="entry name" value="DUF4218 DOMAIN-CONTAINING PROTEIN-RELATED"/>
    <property type="match status" value="1"/>
</dbReference>
<dbReference type="InterPro" id="IPR025312">
    <property type="entry name" value="DUF4216"/>
</dbReference>
<dbReference type="PANTHER" id="PTHR48258:SF13">
    <property type="match status" value="1"/>
</dbReference>
<dbReference type="Pfam" id="PF13952">
    <property type="entry name" value="DUF4216"/>
    <property type="match status" value="1"/>
</dbReference>
<sequence length="370" mass="42905">MWLMNVYWPIIEVKQITNQFSLEVSRWTAEALLALQEDLGTRHQLHPIEDGQTFLLPAACYALSREEKLKNTGQGKGRSEPVNMSHTELHEARMYVLRNCEEVAPFLKQYEENRASTSNEIDYSDFPDWFRARVFELCAERKAIDEFISLAIGPDKIAKLYPMFIVNGFRFYTRTRALGKKTQNSGVLVRGDDSDDSKEYYGILEHVYELSYIGNKKVYLFKCAWWDVARLGRGYKIDKYGFVSVNTHCSLNTNEPFVLASQAEQVFYVKEIMDEDWLFVVKTSPCDLFNMPNRDEVIGGEQVEVSQQLHIELNVQSNDEIDVNEMNLHRDDIEPENISPINNNLQRDVRNDSSDVEDTGIDMNEDEDYI</sequence>
<reference evidence="3" key="1">
    <citation type="submission" date="2020-09" db="EMBL/GenBank/DDBJ databases">
        <title>Genome-Enabled Discovery of Anthraquinone Biosynthesis in Senna tora.</title>
        <authorList>
            <person name="Kang S.-H."/>
            <person name="Pandey R.P."/>
            <person name="Lee C.-M."/>
            <person name="Sim J.-S."/>
            <person name="Jeong J.-T."/>
            <person name="Choi B.-S."/>
            <person name="Jung M."/>
            <person name="Ginzburg D."/>
            <person name="Zhao K."/>
            <person name="Won S.Y."/>
            <person name="Oh T.-J."/>
            <person name="Yu Y."/>
            <person name="Kim N.-H."/>
            <person name="Lee O.R."/>
            <person name="Lee T.-H."/>
            <person name="Bashyal P."/>
            <person name="Kim T.-S."/>
            <person name="Lee W.-H."/>
            <person name="Kawkins C."/>
            <person name="Kim C.-K."/>
            <person name="Kim J.S."/>
            <person name="Ahn B.O."/>
            <person name="Rhee S.Y."/>
            <person name="Sohng J.K."/>
        </authorList>
    </citation>
    <scope>NUCLEOTIDE SEQUENCE</scope>
    <source>
        <tissue evidence="3">Leaf</tissue>
    </source>
</reference>
<dbReference type="Proteomes" id="UP000634136">
    <property type="component" value="Unassembled WGS sequence"/>
</dbReference>
<gene>
    <name evidence="3" type="ORF">G2W53_044415</name>
</gene>
<evidence type="ECO:0000259" key="2">
    <source>
        <dbReference type="Pfam" id="PF13952"/>
    </source>
</evidence>
<dbReference type="OrthoDB" id="1428029at2759"/>
<evidence type="ECO:0000256" key="1">
    <source>
        <dbReference type="SAM" id="MobiDB-lite"/>
    </source>
</evidence>
<proteinExistence type="predicted"/>
<organism evidence="3 4">
    <name type="scientific">Senna tora</name>
    <dbReference type="NCBI Taxonomy" id="362788"/>
    <lineage>
        <taxon>Eukaryota</taxon>
        <taxon>Viridiplantae</taxon>
        <taxon>Streptophyta</taxon>
        <taxon>Embryophyta</taxon>
        <taxon>Tracheophyta</taxon>
        <taxon>Spermatophyta</taxon>
        <taxon>Magnoliopsida</taxon>
        <taxon>eudicotyledons</taxon>
        <taxon>Gunneridae</taxon>
        <taxon>Pentapetalae</taxon>
        <taxon>rosids</taxon>
        <taxon>fabids</taxon>
        <taxon>Fabales</taxon>
        <taxon>Fabaceae</taxon>
        <taxon>Caesalpinioideae</taxon>
        <taxon>Cassia clade</taxon>
        <taxon>Senna</taxon>
    </lineage>
</organism>
<dbReference type="EMBL" id="JAAIUW010000034">
    <property type="protein sequence ID" value="KAF7801068.1"/>
    <property type="molecule type" value="Genomic_DNA"/>
</dbReference>
<feature type="domain" description="DUF4216" evidence="2">
    <location>
        <begin position="209"/>
        <end position="280"/>
    </location>
</feature>
<accession>A0A834SCJ5</accession>
<feature type="region of interest" description="Disordered" evidence="1">
    <location>
        <begin position="331"/>
        <end position="370"/>
    </location>
</feature>
<comment type="caution">
    <text evidence="3">The sequence shown here is derived from an EMBL/GenBank/DDBJ whole genome shotgun (WGS) entry which is preliminary data.</text>
</comment>
<dbReference type="AlphaFoldDB" id="A0A834SCJ5"/>
<evidence type="ECO:0000313" key="4">
    <source>
        <dbReference type="Proteomes" id="UP000634136"/>
    </source>
</evidence>